<protein>
    <submittedName>
        <fullName evidence="8">Beta-(1--&gt;2)glucan export ATP-binding/permease protein NdvA</fullName>
    </submittedName>
</protein>
<dbReference type="Gene3D" id="3.40.50.300">
    <property type="entry name" value="P-loop containing nucleotide triphosphate hydrolases"/>
    <property type="match status" value="1"/>
</dbReference>
<evidence type="ECO:0000256" key="2">
    <source>
        <dbReference type="ARBA" id="ARBA00022692"/>
    </source>
</evidence>
<sequence length="714" mass="77109">MNQANSLQPDSPSATGMRQAISDATIYMVVSQLGHALGIPVERSGFSADGLGKAADTDDQLERLMIAGRHAGISIKEAKLINANQIFDLISEGYPVLICDGSQAVHVLKSRTGRKLDGVSLPSNQVESYSRRRLSRLLKASSGQRMLVAKQELECATLSSLGMVTPGGDDDHDHMSPLQRFMGLLNLDRRDLWMVALFALVGGVLSLATPLAIESLVNVVSWGTYWQPLLVLSLLLLTCLGLSGIMKILQTVVTEIIQRRQLVRIVGDLAHRFPRANQQALQGSYPRELANRVFDIMTIQKATSVLLMDGVSLALTTMLGLLLLAFYHPFLLGFDLVLLLTMIIVLVVLGRGGVRTAIEESITKYRIVAWLQDVIALPTAFKVNGGETYAIDHANRLATDYLIARKSQFRVILRQVVFAVGLQVVASTVLLGLGGWLVIRGQLTLGQLVASELVVTVVVGAFAKAGKSLEKFYDLMAGIDKVGHLLDVPIDDRRESVLQPDGAGAVRWDTLTLVAGAQTIEIPETEIQPGSRVAVVGECPHGKSALMRVLAGLVKPQRGLAEIAGADALQAGPSGEGQIVGFAGDVEIFNGTLRQNVALGRNDVGRDRIRKVLQDIGLWDGVLRLSDGVESILQTGGYPLTKTQASLLMIARAIASEPSVVLIDGLLDPLGDAPRRRVWEAISGDDKPWTLIVSTNRQDVADLCRDRVTVRVKA</sequence>
<name>A0A517NQY4_9BACT</name>
<dbReference type="InterPro" id="IPR036640">
    <property type="entry name" value="ABC1_TM_sf"/>
</dbReference>
<keyword evidence="3 5" id="KW-1133">Transmembrane helix</keyword>
<dbReference type="InterPro" id="IPR003439">
    <property type="entry name" value="ABC_transporter-like_ATP-bd"/>
</dbReference>
<keyword evidence="2 5" id="KW-0812">Transmembrane</keyword>
<dbReference type="Pfam" id="PF00005">
    <property type="entry name" value="ABC_tran"/>
    <property type="match status" value="1"/>
</dbReference>
<dbReference type="RefSeq" id="WP_419189768.1">
    <property type="nucleotide sequence ID" value="NZ_CP036526.1"/>
</dbReference>
<keyword evidence="9" id="KW-1185">Reference proteome</keyword>
<dbReference type="Gene3D" id="1.20.1560.10">
    <property type="entry name" value="ABC transporter type 1, transmembrane domain"/>
    <property type="match status" value="1"/>
</dbReference>
<dbReference type="GO" id="GO:0015421">
    <property type="term" value="F:ABC-type oligopeptide transporter activity"/>
    <property type="evidence" value="ECO:0007669"/>
    <property type="project" value="TreeGrafter"/>
</dbReference>
<keyword evidence="8" id="KW-0067">ATP-binding</keyword>
<dbReference type="InterPro" id="IPR027417">
    <property type="entry name" value="P-loop_NTPase"/>
</dbReference>
<evidence type="ECO:0000256" key="5">
    <source>
        <dbReference type="SAM" id="Phobius"/>
    </source>
</evidence>
<dbReference type="InterPro" id="IPR011527">
    <property type="entry name" value="ABC1_TM_dom"/>
</dbReference>
<feature type="transmembrane region" description="Helical" evidence="5">
    <location>
        <begin position="225"/>
        <end position="249"/>
    </location>
</feature>
<evidence type="ECO:0000313" key="9">
    <source>
        <dbReference type="Proteomes" id="UP000319817"/>
    </source>
</evidence>
<feature type="transmembrane region" description="Helical" evidence="5">
    <location>
        <begin position="416"/>
        <end position="439"/>
    </location>
</feature>
<evidence type="ECO:0000259" key="7">
    <source>
        <dbReference type="PROSITE" id="PS50929"/>
    </source>
</evidence>
<comment type="subcellular location">
    <subcellularLocation>
        <location evidence="1">Cell membrane</location>
        <topology evidence="1">Multi-pass membrane protein</topology>
    </subcellularLocation>
</comment>
<dbReference type="GO" id="GO:0016887">
    <property type="term" value="F:ATP hydrolysis activity"/>
    <property type="evidence" value="ECO:0007669"/>
    <property type="project" value="InterPro"/>
</dbReference>
<dbReference type="PANTHER" id="PTHR43394">
    <property type="entry name" value="ATP-DEPENDENT PERMEASE MDL1, MITOCHONDRIAL"/>
    <property type="match status" value="1"/>
</dbReference>
<dbReference type="PROSITE" id="PS50893">
    <property type="entry name" value="ABC_TRANSPORTER_2"/>
    <property type="match status" value="1"/>
</dbReference>
<feature type="domain" description="ABC transmembrane type-1" evidence="7">
    <location>
        <begin position="193"/>
        <end position="474"/>
    </location>
</feature>
<feature type="domain" description="ABC transporter" evidence="6">
    <location>
        <begin position="498"/>
        <end position="712"/>
    </location>
</feature>
<evidence type="ECO:0000313" key="8">
    <source>
        <dbReference type="EMBL" id="QDT09527.1"/>
    </source>
</evidence>
<feature type="transmembrane region" description="Helical" evidence="5">
    <location>
        <begin position="305"/>
        <end position="324"/>
    </location>
</feature>
<evidence type="ECO:0000256" key="4">
    <source>
        <dbReference type="ARBA" id="ARBA00023136"/>
    </source>
</evidence>
<organism evidence="8 9">
    <name type="scientific">Stieleria marina</name>
    <dbReference type="NCBI Taxonomy" id="1930275"/>
    <lineage>
        <taxon>Bacteria</taxon>
        <taxon>Pseudomonadati</taxon>
        <taxon>Planctomycetota</taxon>
        <taxon>Planctomycetia</taxon>
        <taxon>Pirellulales</taxon>
        <taxon>Pirellulaceae</taxon>
        <taxon>Stieleria</taxon>
    </lineage>
</organism>
<dbReference type="GO" id="GO:0005886">
    <property type="term" value="C:plasma membrane"/>
    <property type="evidence" value="ECO:0007669"/>
    <property type="project" value="UniProtKB-SubCell"/>
</dbReference>
<dbReference type="PROSITE" id="PS50929">
    <property type="entry name" value="ABC_TM1F"/>
    <property type="match status" value="1"/>
</dbReference>
<dbReference type="PANTHER" id="PTHR43394:SF4">
    <property type="entry name" value="TOXIN SECRETION ABC TRANSPORTER ATP-BINDING PROTEIN"/>
    <property type="match status" value="1"/>
</dbReference>
<evidence type="ECO:0000259" key="6">
    <source>
        <dbReference type="PROSITE" id="PS50893"/>
    </source>
</evidence>
<keyword evidence="8" id="KW-0547">Nucleotide-binding</keyword>
<evidence type="ECO:0000256" key="1">
    <source>
        <dbReference type="ARBA" id="ARBA00004651"/>
    </source>
</evidence>
<dbReference type="EMBL" id="CP036526">
    <property type="protein sequence ID" value="QDT09527.1"/>
    <property type="molecule type" value="Genomic_DNA"/>
</dbReference>
<proteinExistence type="predicted"/>
<keyword evidence="4 5" id="KW-0472">Membrane</keyword>
<feature type="transmembrane region" description="Helical" evidence="5">
    <location>
        <begin position="330"/>
        <end position="349"/>
    </location>
</feature>
<dbReference type="SUPFAM" id="SSF90123">
    <property type="entry name" value="ABC transporter transmembrane region"/>
    <property type="match status" value="1"/>
</dbReference>
<gene>
    <name evidence="8" type="primary">ndvA</name>
    <name evidence="8" type="ORF">K239x_14730</name>
</gene>
<accession>A0A517NQY4</accession>
<feature type="transmembrane region" description="Helical" evidence="5">
    <location>
        <begin position="192"/>
        <end position="213"/>
    </location>
</feature>
<reference evidence="8 9" key="1">
    <citation type="submission" date="2019-02" db="EMBL/GenBank/DDBJ databases">
        <title>Deep-cultivation of Planctomycetes and their phenomic and genomic characterization uncovers novel biology.</title>
        <authorList>
            <person name="Wiegand S."/>
            <person name="Jogler M."/>
            <person name="Boedeker C."/>
            <person name="Pinto D."/>
            <person name="Vollmers J."/>
            <person name="Rivas-Marin E."/>
            <person name="Kohn T."/>
            <person name="Peeters S.H."/>
            <person name="Heuer A."/>
            <person name="Rast P."/>
            <person name="Oberbeckmann S."/>
            <person name="Bunk B."/>
            <person name="Jeske O."/>
            <person name="Meyerdierks A."/>
            <person name="Storesund J.E."/>
            <person name="Kallscheuer N."/>
            <person name="Luecker S."/>
            <person name="Lage O.M."/>
            <person name="Pohl T."/>
            <person name="Merkel B.J."/>
            <person name="Hornburger P."/>
            <person name="Mueller R.-W."/>
            <person name="Bruemmer F."/>
            <person name="Labrenz M."/>
            <person name="Spormann A.M."/>
            <person name="Op den Camp H."/>
            <person name="Overmann J."/>
            <person name="Amann R."/>
            <person name="Jetten M.S.M."/>
            <person name="Mascher T."/>
            <person name="Medema M.H."/>
            <person name="Devos D.P."/>
            <person name="Kaster A.-K."/>
            <person name="Ovreas L."/>
            <person name="Rohde M."/>
            <person name="Galperin M.Y."/>
            <person name="Jogler C."/>
        </authorList>
    </citation>
    <scope>NUCLEOTIDE SEQUENCE [LARGE SCALE GENOMIC DNA]</scope>
    <source>
        <strain evidence="8 9">K23_9</strain>
    </source>
</reference>
<dbReference type="Proteomes" id="UP000319817">
    <property type="component" value="Chromosome"/>
</dbReference>
<dbReference type="GO" id="GO:0005524">
    <property type="term" value="F:ATP binding"/>
    <property type="evidence" value="ECO:0007669"/>
    <property type="project" value="UniProtKB-KW"/>
</dbReference>
<evidence type="ECO:0000256" key="3">
    <source>
        <dbReference type="ARBA" id="ARBA00022989"/>
    </source>
</evidence>
<dbReference type="AlphaFoldDB" id="A0A517NQY4"/>
<dbReference type="SUPFAM" id="SSF52540">
    <property type="entry name" value="P-loop containing nucleoside triphosphate hydrolases"/>
    <property type="match status" value="1"/>
</dbReference>
<dbReference type="InterPro" id="IPR039421">
    <property type="entry name" value="Type_1_exporter"/>
</dbReference>